<evidence type="ECO:0000313" key="1">
    <source>
        <dbReference type="EMBL" id="POW05779.1"/>
    </source>
</evidence>
<dbReference type="EMBL" id="PKSL01000094">
    <property type="protein sequence ID" value="POW05779.1"/>
    <property type="molecule type" value="Genomic_DNA"/>
</dbReference>
<name>A0A2S4V8C2_9BASI</name>
<proteinExistence type="predicted"/>
<comment type="caution">
    <text evidence="1">The sequence shown here is derived from an EMBL/GenBank/DDBJ whole genome shotgun (WGS) entry which is preliminary data.</text>
</comment>
<evidence type="ECO:0000313" key="2">
    <source>
        <dbReference type="Proteomes" id="UP000239156"/>
    </source>
</evidence>
<dbReference type="VEuPathDB" id="FungiDB:PSHT_09886"/>
<organism evidence="1 2">
    <name type="scientific">Puccinia striiformis</name>
    <dbReference type="NCBI Taxonomy" id="27350"/>
    <lineage>
        <taxon>Eukaryota</taxon>
        <taxon>Fungi</taxon>
        <taxon>Dikarya</taxon>
        <taxon>Basidiomycota</taxon>
        <taxon>Pucciniomycotina</taxon>
        <taxon>Pucciniomycetes</taxon>
        <taxon>Pucciniales</taxon>
        <taxon>Pucciniaceae</taxon>
        <taxon>Puccinia</taxon>
    </lineage>
</organism>
<reference evidence="1" key="1">
    <citation type="submission" date="2017-12" db="EMBL/GenBank/DDBJ databases">
        <title>Gene loss provides genomic basis for host adaptation in cereal stripe rust fungi.</title>
        <authorList>
            <person name="Xia C."/>
        </authorList>
    </citation>
    <scope>NUCLEOTIDE SEQUENCE [LARGE SCALE GENOMIC DNA]</scope>
    <source>
        <strain evidence="1">93-210</strain>
    </source>
</reference>
<protein>
    <submittedName>
        <fullName evidence="1">Uncharacterized protein</fullName>
    </submittedName>
</protein>
<keyword evidence="2" id="KW-1185">Reference proteome</keyword>
<gene>
    <name evidence="1" type="ORF">PSTT_09508</name>
</gene>
<accession>A0A2S4V8C2</accession>
<dbReference type="Proteomes" id="UP000239156">
    <property type="component" value="Unassembled WGS sequence"/>
</dbReference>
<dbReference type="AlphaFoldDB" id="A0A2S4V8C2"/>
<sequence length="221" mass="26091">MPLSLSQYPLTPPSSSPKAFFLIRPLFLPLGHDVMSCCTLKGNFTISTTKLKHRSYVHPHRLNNETPNQPSWVRDWKKATAQQFTLNAWQLLQFVVFLYPSTIHFGEAPYTINIFWSAFLFLQYQITRKDDYFALHEFKLKSGMGFAPQTLNPRDQQSTLNPIQLRSWFHYVMIHWPLRSSRRSESFRLFGLRRISKENFRDERVQLGTRPAQFVYTSRVD</sequence>
<dbReference type="VEuPathDB" id="FungiDB:PSTT_09508"/>